<dbReference type="Gene3D" id="2.115.10.20">
    <property type="entry name" value="Glycosyl hydrolase domain, family 43"/>
    <property type="match status" value="1"/>
</dbReference>
<dbReference type="RefSeq" id="WP_345279113.1">
    <property type="nucleotide sequence ID" value="NZ_BAABAJ010000003.1"/>
</dbReference>
<feature type="domain" description="CBM6" evidence="6">
    <location>
        <begin position="353"/>
        <end position="478"/>
    </location>
</feature>
<protein>
    <recommendedName>
        <fullName evidence="6">CBM6 domain-containing protein</fullName>
    </recommendedName>
</protein>
<keyword evidence="2 4" id="KW-0378">Hydrolase</keyword>
<dbReference type="CDD" id="cd08999">
    <property type="entry name" value="GH43_ABN-like"/>
    <property type="match status" value="1"/>
</dbReference>
<organism evidence="7 8">
    <name type="scientific">Streptomyces gulbargensis</name>
    <dbReference type="NCBI Taxonomy" id="364901"/>
    <lineage>
        <taxon>Bacteria</taxon>
        <taxon>Bacillati</taxon>
        <taxon>Actinomycetota</taxon>
        <taxon>Actinomycetes</taxon>
        <taxon>Kitasatosporales</taxon>
        <taxon>Streptomycetaceae</taxon>
        <taxon>Streptomyces</taxon>
    </lineage>
</organism>
<proteinExistence type="inferred from homology"/>
<evidence type="ECO:0000256" key="3">
    <source>
        <dbReference type="ARBA" id="ARBA00023295"/>
    </source>
</evidence>
<dbReference type="InterPro" id="IPR005084">
    <property type="entry name" value="CBM6"/>
</dbReference>
<keyword evidence="5" id="KW-0732">Signal</keyword>
<dbReference type="Pfam" id="PF04616">
    <property type="entry name" value="Glyco_hydro_43"/>
    <property type="match status" value="1"/>
</dbReference>
<evidence type="ECO:0000313" key="8">
    <source>
        <dbReference type="Proteomes" id="UP001501000"/>
    </source>
</evidence>
<keyword evidence="3 4" id="KW-0326">Glycosidase</keyword>
<dbReference type="PANTHER" id="PTHR42812">
    <property type="entry name" value="BETA-XYLOSIDASE"/>
    <property type="match status" value="1"/>
</dbReference>
<feature type="signal peptide" evidence="5">
    <location>
        <begin position="1"/>
        <end position="42"/>
    </location>
</feature>
<evidence type="ECO:0000256" key="2">
    <source>
        <dbReference type="ARBA" id="ARBA00022801"/>
    </source>
</evidence>
<dbReference type="PROSITE" id="PS51175">
    <property type="entry name" value="CBM6"/>
    <property type="match status" value="1"/>
</dbReference>
<evidence type="ECO:0000256" key="4">
    <source>
        <dbReference type="RuleBase" id="RU361187"/>
    </source>
</evidence>
<comment type="similarity">
    <text evidence="1 4">Belongs to the glycosyl hydrolase 43 family.</text>
</comment>
<dbReference type="EMBL" id="BAABAJ010000003">
    <property type="protein sequence ID" value="GAA3902944.1"/>
    <property type="molecule type" value="Genomic_DNA"/>
</dbReference>
<accession>A0ABP7LJ64</accession>
<evidence type="ECO:0000256" key="1">
    <source>
        <dbReference type="ARBA" id="ARBA00009865"/>
    </source>
</evidence>
<keyword evidence="8" id="KW-1185">Reference proteome</keyword>
<evidence type="ECO:0000313" key="7">
    <source>
        <dbReference type="EMBL" id="GAA3902944.1"/>
    </source>
</evidence>
<feature type="chain" id="PRO_5047201268" description="CBM6 domain-containing protein" evidence="5">
    <location>
        <begin position="43"/>
        <end position="478"/>
    </location>
</feature>
<dbReference type="InterPro" id="IPR008979">
    <property type="entry name" value="Galactose-bd-like_sf"/>
</dbReference>
<dbReference type="SUPFAM" id="SSF75005">
    <property type="entry name" value="Arabinanase/levansucrase/invertase"/>
    <property type="match status" value="1"/>
</dbReference>
<dbReference type="InterPro" id="IPR051795">
    <property type="entry name" value="Glycosyl_Hydrlase_43"/>
</dbReference>
<evidence type="ECO:0000259" key="6">
    <source>
        <dbReference type="PROSITE" id="PS51175"/>
    </source>
</evidence>
<dbReference type="Proteomes" id="UP001501000">
    <property type="component" value="Unassembled WGS sequence"/>
</dbReference>
<dbReference type="Gene3D" id="2.60.120.260">
    <property type="entry name" value="Galactose-binding domain-like"/>
    <property type="match status" value="1"/>
</dbReference>
<dbReference type="InterPro" id="IPR006710">
    <property type="entry name" value="Glyco_hydro_43"/>
</dbReference>
<name>A0ABP7LJ64_9ACTN</name>
<sequence length="478" mass="50688">MHHRNQPGSAAPRVPERARRRLRNAVVALGVAACLAAATAPAGPATTAAAVSSAAPAAPAPMNPVLDQDFADPDVLTVGGVHHAYATNAHGRNIQHATSTDLVHWTVGTRDVLPALGAWATLDPPHHVWAPEVFDNGDGYTMLYTARDRAGGRQCVGTALAATPDGPFRPAGDGPLVCPLQEGGAIDASSHTENGTRHLLWKSDGNCCGLDTWIHLQRISPDGTRTTGAPVRLITQDRPWEGGLVEAPTLVRRDGRYVLLYSAGDYRSDAYATGWATSETLTGPYVKGDAPLMTTESFSGAVAGPGGQDVVTGPGGRDRILFHGWSADRSRRVLYAADLGFADGRPVVRGSKVRHEAELARVHHAKVRDARDAWGGRTVGYIDHPDSHVEFRVFAASAGRHNLAVRYGNGSLDAAGAPVSATHLLTVNGTGAVAVDYPYTGWDAWRTREVPVDLRAGWNTVRLTKGEHHAELDAVEVA</sequence>
<dbReference type="PROSITE" id="PS51257">
    <property type="entry name" value="PROKAR_LIPOPROTEIN"/>
    <property type="match status" value="1"/>
</dbReference>
<reference evidence="8" key="1">
    <citation type="journal article" date="2019" name="Int. J. Syst. Evol. Microbiol.">
        <title>The Global Catalogue of Microorganisms (GCM) 10K type strain sequencing project: providing services to taxonomists for standard genome sequencing and annotation.</title>
        <authorList>
            <consortium name="The Broad Institute Genomics Platform"/>
            <consortium name="The Broad Institute Genome Sequencing Center for Infectious Disease"/>
            <person name="Wu L."/>
            <person name="Ma J."/>
        </authorList>
    </citation>
    <scope>NUCLEOTIDE SEQUENCE [LARGE SCALE GENOMIC DNA]</scope>
    <source>
        <strain evidence="8">JCM 16956</strain>
    </source>
</reference>
<evidence type="ECO:0000256" key="5">
    <source>
        <dbReference type="SAM" id="SignalP"/>
    </source>
</evidence>
<gene>
    <name evidence="7" type="ORF">GCM10022244_11430</name>
</gene>
<dbReference type="SUPFAM" id="SSF49785">
    <property type="entry name" value="Galactose-binding domain-like"/>
    <property type="match status" value="1"/>
</dbReference>
<dbReference type="InterPro" id="IPR023296">
    <property type="entry name" value="Glyco_hydro_beta-prop_sf"/>
</dbReference>
<comment type="caution">
    <text evidence="7">The sequence shown here is derived from an EMBL/GenBank/DDBJ whole genome shotgun (WGS) entry which is preliminary data.</text>
</comment>
<dbReference type="PANTHER" id="PTHR42812:SF5">
    <property type="entry name" value="ENDO-ARABINASE"/>
    <property type="match status" value="1"/>
</dbReference>